<evidence type="ECO:0000313" key="7">
    <source>
        <dbReference type="Proteomes" id="UP001596109"/>
    </source>
</evidence>
<dbReference type="NCBIfam" id="TIGR01442">
    <property type="entry name" value="SASP_gamma"/>
    <property type="match status" value="1"/>
</dbReference>
<evidence type="ECO:0000256" key="5">
    <source>
        <dbReference type="SAM" id="MobiDB-lite"/>
    </source>
</evidence>
<dbReference type="EMBL" id="JBHSNO010000022">
    <property type="protein sequence ID" value="MFC5591908.1"/>
    <property type="molecule type" value="Genomic_DNA"/>
</dbReference>
<feature type="compositionally biased region" description="Polar residues" evidence="5">
    <location>
        <begin position="40"/>
        <end position="55"/>
    </location>
</feature>
<dbReference type="InterPro" id="IPR006341">
    <property type="entry name" value="Spore_gamma"/>
</dbReference>
<name>A0ABW0TSS1_9BACL</name>
<organism evidence="6 7">
    <name type="scientific">Sporosarcina soli</name>
    <dbReference type="NCBI Taxonomy" id="334736"/>
    <lineage>
        <taxon>Bacteria</taxon>
        <taxon>Bacillati</taxon>
        <taxon>Bacillota</taxon>
        <taxon>Bacilli</taxon>
        <taxon>Bacillales</taxon>
        <taxon>Caryophanaceae</taxon>
        <taxon>Sporosarcina</taxon>
    </lineage>
</organism>
<comment type="caution">
    <text evidence="6">The sequence shown here is derived from an EMBL/GenBank/DDBJ whole genome shotgun (WGS) entry which is preliminary data.</text>
</comment>
<keyword evidence="4" id="KW-0749">Sporulation</keyword>
<comment type="similarity">
    <text evidence="1">Belongs to the gamma-type SASP family.</text>
</comment>
<keyword evidence="7" id="KW-1185">Reference proteome</keyword>
<evidence type="ECO:0000256" key="2">
    <source>
        <dbReference type="ARBA" id="ARBA00014721"/>
    </source>
</evidence>
<feature type="region of interest" description="Disordered" evidence="5">
    <location>
        <begin position="1"/>
        <end position="67"/>
    </location>
</feature>
<gene>
    <name evidence="6" type="ORF">ACFPRA_23825</name>
</gene>
<evidence type="ECO:0000256" key="1">
    <source>
        <dbReference type="ARBA" id="ARBA00006710"/>
    </source>
</evidence>
<dbReference type="Pfam" id="PF04259">
    <property type="entry name" value="SASP_gamma"/>
    <property type="match status" value="1"/>
</dbReference>
<evidence type="ECO:0000256" key="3">
    <source>
        <dbReference type="ARBA" id="ARBA00022737"/>
    </source>
</evidence>
<protein>
    <recommendedName>
        <fullName evidence="2">Small, acid-soluble spore protein gamma-type</fullName>
    </recommendedName>
</protein>
<dbReference type="RefSeq" id="WP_381440337.1">
    <property type="nucleotide sequence ID" value="NZ_JBHSNO010000022.1"/>
</dbReference>
<dbReference type="Proteomes" id="UP001596109">
    <property type="component" value="Unassembled WGS sequence"/>
</dbReference>
<proteinExistence type="inferred from homology"/>
<evidence type="ECO:0000256" key="4">
    <source>
        <dbReference type="ARBA" id="ARBA00022969"/>
    </source>
</evidence>
<sequence length="67" mass="7513">MANKNSDPSKTNAKQVRQQNQLSQQGMTEEFGSETDVNEVRQQNQQSEANKNNASGPRANRYENGTK</sequence>
<reference evidence="7" key="1">
    <citation type="journal article" date="2019" name="Int. J. Syst. Evol. Microbiol.">
        <title>The Global Catalogue of Microorganisms (GCM) 10K type strain sequencing project: providing services to taxonomists for standard genome sequencing and annotation.</title>
        <authorList>
            <consortium name="The Broad Institute Genomics Platform"/>
            <consortium name="The Broad Institute Genome Sequencing Center for Infectious Disease"/>
            <person name="Wu L."/>
            <person name="Ma J."/>
        </authorList>
    </citation>
    <scope>NUCLEOTIDE SEQUENCE [LARGE SCALE GENOMIC DNA]</scope>
    <source>
        <strain evidence="7">CGMCC 4.1434</strain>
    </source>
</reference>
<keyword evidence="3" id="KW-0677">Repeat</keyword>
<evidence type="ECO:0000313" key="6">
    <source>
        <dbReference type="EMBL" id="MFC5591908.1"/>
    </source>
</evidence>
<accession>A0ABW0TSS1</accession>
<feature type="compositionally biased region" description="Polar residues" evidence="5">
    <location>
        <begin position="1"/>
        <end position="27"/>
    </location>
</feature>